<sequence>MESTNPSFLFTLKYEMLVRGRHNSTLTPFLSPPVAVAVAVAVCTLFWFGLLPFLSFPFLSFNKSKSRADRDIQHLFKVSPDSFQHVGVN</sequence>
<dbReference type="Proteomes" id="UP001472677">
    <property type="component" value="Unassembled WGS sequence"/>
</dbReference>
<keyword evidence="1" id="KW-0472">Membrane</keyword>
<evidence type="ECO:0000313" key="2">
    <source>
        <dbReference type="EMBL" id="KAK8534737.1"/>
    </source>
</evidence>
<comment type="caution">
    <text evidence="2">The sequence shown here is derived from an EMBL/GenBank/DDBJ whole genome shotgun (WGS) entry which is preliminary data.</text>
</comment>
<gene>
    <name evidence="2" type="ORF">V6N12_057381</name>
</gene>
<evidence type="ECO:0000313" key="3">
    <source>
        <dbReference type="Proteomes" id="UP001472677"/>
    </source>
</evidence>
<evidence type="ECO:0000256" key="1">
    <source>
        <dbReference type="SAM" id="Phobius"/>
    </source>
</evidence>
<name>A0ABR2DBQ2_9ROSI</name>
<keyword evidence="1" id="KW-0812">Transmembrane</keyword>
<proteinExistence type="predicted"/>
<accession>A0ABR2DBQ2</accession>
<protein>
    <recommendedName>
        <fullName evidence="4">Transmembrane protein</fullName>
    </recommendedName>
</protein>
<keyword evidence="3" id="KW-1185">Reference proteome</keyword>
<evidence type="ECO:0008006" key="4">
    <source>
        <dbReference type="Google" id="ProtNLM"/>
    </source>
</evidence>
<organism evidence="2 3">
    <name type="scientific">Hibiscus sabdariffa</name>
    <name type="common">roselle</name>
    <dbReference type="NCBI Taxonomy" id="183260"/>
    <lineage>
        <taxon>Eukaryota</taxon>
        <taxon>Viridiplantae</taxon>
        <taxon>Streptophyta</taxon>
        <taxon>Embryophyta</taxon>
        <taxon>Tracheophyta</taxon>
        <taxon>Spermatophyta</taxon>
        <taxon>Magnoliopsida</taxon>
        <taxon>eudicotyledons</taxon>
        <taxon>Gunneridae</taxon>
        <taxon>Pentapetalae</taxon>
        <taxon>rosids</taxon>
        <taxon>malvids</taxon>
        <taxon>Malvales</taxon>
        <taxon>Malvaceae</taxon>
        <taxon>Malvoideae</taxon>
        <taxon>Hibiscus</taxon>
    </lineage>
</organism>
<reference evidence="2 3" key="1">
    <citation type="journal article" date="2024" name="G3 (Bethesda)">
        <title>Genome assembly of Hibiscus sabdariffa L. provides insights into metabolisms of medicinal natural products.</title>
        <authorList>
            <person name="Kim T."/>
        </authorList>
    </citation>
    <scope>NUCLEOTIDE SEQUENCE [LARGE SCALE GENOMIC DNA]</scope>
    <source>
        <strain evidence="2">TK-2024</strain>
        <tissue evidence="2">Old leaves</tissue>
    </source>
</reference>
<keyword evidence="1" id="KW-1133">Transmembrane helix</keyword>
<feature type="transmembrane region" description="Helical" evidence="1">
    <location>
        <begin position="34"/>
        <end position="59"/>
    </location>
</feature>
<dbReference type="EMBL" id="JBBPBM010000031">
    <property type="protein sequence ID" value="KAK8534737.1"/>
    <property type="molecule type" value="Genomic_DNA"/>
</dbReference>